<evidence type="ECO:0000313" key="2">
    <source>
        <dbReference type="EMBL" id="UXY24254.1"/>
    </source>
</evidence>
<evidence type="ECO:0000256" key="1">
    <source>
        <dbReference type="SAM" id="Coils"/>
    </source>
</evidence>
<keyword evidence="3" id="KW-1185">Reference proteome</keyword>
<proteinExistence type="predicted"/>
<accession>A0ABY6ECF5</accession>
<reference evidence="2" key="1">
    <citation type="submission" date="2022-10" db="EMBL/GenBank/DDBJ databases">
        <authorList>
            <person name="Mo P."/>
        </authorList>
    </citation>
    <scope>NUCLEOTIDE SEQUENCE</scope>
    <source>
        <strain evidence="2">HUAS 13-4</strain>
    </source>
</reference>
<name>A0ABY6ECF5_9ACTN</name>
<gene>
    <name evidence="2" type="ORF">N8I84_40490</name>
</gene>
<dbReference type="RefSeq" id="WP_263234499.1">
    <property type="nucleotide sequence ID" value="NZ_CP106793.1"/>
</dbReference>
<protein>
    <submittedName>
        <fullName evidence="2">Uncharacterized protein</fullName>
    </submittedName>
</protein>
<dbReference type="EMBL" id="CP106793">
    <property type="protein sequence ID" value="UXY24254.1"/>
    <property type="molecule type" value="Genomic_DNA"/>
</dbReference>
<evidence type="ECO:0000313" key="3">
    <source>
        <dbReference type="Proteomes" id="UP001061298"/>
    </source>
</evidence>
<sequence>MTMLPVEVAVAAMTEMADGERLAHERRLLKNAEDEYAAAARALAACQAGEKIAEQLHDLPGVGTAHELVHPVPHSFLRGIQRELR</sequence>
<organism evidence="2 3">
    <name type="scientific">Streptomyces cynarae</name>
    <dbReference type="NCBI Taxonomy" id="2981134"/>
    <lineage>
        <taxon>Bacteria</taxon>
        <taxon>Bacillati</taxon>
        <taxon>Actinomycetota</taxon>
        <taxon>Actinomycetes</taxon>
        <taxon>Kitasatosporales</taxon>
        <taxon>Streptomycetaceae</taxon>
        <taxon>Streptomyces</taxon>
    </lineage>
</organism>
<feature type="coiled-coil region" evidence="1">
    <location>
        <begin position="22"/>
        <end position="49"/>
    </location>
</feature>
<dbReference type="Proteomes" id="UP001061298">
    <property type="component" value="Chromosome"/>
</dbReference>
<keyword evidence="1" id="KW-0175">Coiled coil</keyword>